<name>A0ABS8S658_DATST</name>
<keyword evidence="4" id="KW-1185">Reference proteome</keyword>
<dbReference type="EMBL" id="JACEIK010000301">
    <property type="protein sequence ID" value="MCD7454412.1"/>
    <property type="molecule type" value="Genomic_DNA"/>
</dbReference>
<organism evidence="3 4">
    <name type="scientific">Datura stramonium</name>
    <name type="common">Jimsonweed</name>
    <name type="synonym">Common thornapple</name>
    <dbReference type="NCBI Taxonomy" id="4076"/>
    <lineage>
        <taxon>Eukaryota</taxon>
        <taxon>Viridiplantae</taxon>
        <taxon>Streptophyta</taxon>
        <taxon>Embryophyta</taxon>
        <taxon>Tracheophyta</taxon>
        <taxon>Spermatophyta</taxon>
        <taxon>Magnoliopsida</taxon>
        <taxon>eudicotyledons</taxon>
        <taxon>Gunneridae</taxon>
        <taxon>Pentapetalae</taxon>
        <taxon>asterids</taxon>
        <taxon>lamiids</taxon>
        <taxon>Solanales</taxon>
        <taxon>Solanaceae</taxon>
        <taxon>Solanoideae</taxon>
        <taxon>Datureae</taxon>
        <taxon>Datura</taxon>
    </lineage>
</organism>
<dbReference type="InterPro" id="IPR011417">
    <property type="entry name" value="ANTH_dom"/>
</dbReference>
<evidence type="ECO:0000313" key="3">
    <source>
        <dbReference type="EMBL" id="MCD7454412.1"/>
    </source>
</evidence>
<evidence type="ECO:0000256" key="1">
    <source>
        <dbReference type="SAM" id="MobiDB-lite"/>
    </source>
</evidence>
<comment type="caution">
    <text evidence="3">The sequence shown here is derived from an EMBL/GenBank/DDBJ whole genome shotgun (WGS) entry which is preliminary data.</text>
</comment>
<dbReference type="Gene3D" id="1.20.58.150">
    <property type="entry name" value="ANTH domain"/>
    <property type="match status" value="1"/>
</dbReference>
<evidence type="ECO:0000313" key="4">
    <source>
        <dbReference type="Proteomes" id="UP000823775"/>
    </source>
</evidence>
<feature type="region of interest" description="Disordered" evidence="1">
    <location>
        <begin position="174"/>
        <end position="193"/>
    </location>
</feature>
<dbReference type="Pfam" id="PF07651">
    <property type="entry name" value="ANTH"/>
    <property type="match status" value="1"/>
</dbReference>
<protein>
    <recommendedName>
        <fullName evidence="2">AP180 N-terminal homology (ANTH) domain-containing protein</fullName>
    </recommendedName>
</protein>
<dbReference type="InterPro" id="IPR014712">
    <property type="entry name" value="ANTH_dom_sf"/>
</dbReference>
<feature type="domain" description="AP180 N-terminal homology (ANTH)" evidence="2">
    <location>
        <begin position="59"/>
        <end position="147"/>
    </location>
</feature>
<sequence>MEKSFWFTQRSSKSIWLASPIKKNIISKSEMEAAERRNLQNLEPSTTATKHLSNNENEIDPNNVVVDGRYSMTQDLILIQKLQYLLDILLEIRPLCDEAVVPLVLEAMDCVMIEVFDVYSRICNGIARILIILLEVEASMALRMFKSHDQAKNCHSISSSVGVWVLKMQHSFQESSKSTRRHQRTRRNHQQGF</sequence>
<dbReference type="Proteomes" id="UP000823775">
    <property type="component" value="Unassembled WGS sequence"/>
</dbReference>
<evidence type="ECO:0000259" key="2">
    <source>
        <dbReference type="Pfam" id="PF07651"/>
    </source>
</evidence>
<accession>A0ABS8S658</accession>
<dbReference type="SUPFAM" id="SSF89009">
    <property type="entry name" value="GAT-like domain"/>
    <property type="match status" value="1"/>
</dbReference>
<feature type="compositionally biased region" description="Basic residues" evidence="1">
    <location>
        <begin position="178"/>
        <end position="193"/>
    </location>
</feature>
<proteinExistence type="predicted"/>
<gene>
    <name evidence="3" type="ORF">HAX54_024811</name>
</gene>
<reference evidence="3 4" key="1">
    <citation type="journal article" date="2021" name="BMC Genomics">
        <title>Datura genome reveals duplications of psychoactive alkaloid biosynthetic genes and high mutation rate following tissue culture.</title>
        <authorList>
            <person name="Rajewski A."/>
            <person name="Carter-House D."/>
            <person name="Stajich J."/>
            <person name="Litt A."/>
        </authorList>
    </citation>
    <scope>NUCLEOTIDE SEQUENCE [LARGE SCALE GENOMIC DNA]</scope>
    <source>
        <strain evidence="3">AR-01</strain>
    </source>
</reference>